<feature type="transmembrane region" description="Helical" evidence="7">
    <location>
        <begin position="277"/>
        <end position="297"/>
    </location>
</feature>
<keyword evidence="10" id="KW-1185">Reference proteome</keyword>
<keyword evidence="3" id="KW-1003">Cell membrane</keyword>
<keyword evidence="4 7" id="KW-0812">Transmembrane</keyword>
<sequence>MLEELTGEERKMNKYRLQVTVFVLVAFMLGCNEFMVVGVLSDIARQFSVSIATVGYLVTVFATVYAVSTPFITVYTSQYNRFKTLMVLMAVFLIGNTFSGFAPNYLSLIVSRVITASVSGAIISLIMTFASTIAPRNKRAGLVSWIYSGFSIASVIGVPIGTTISTSYGWRYTFIIISVVSIITYALLFWLLPHTVPQVKSTMIKQLTLMKDSRIYVSVVLVLLSAATLYSYYTYIRPLLTDSLGFGIHNLNWLLFLIGIMNIVGNQLSGRLADHQGLKAIPLIYISVAILLFVFPFTLTLKWLGLIILMVLSTMNTLLSAPLQIHFLSVAERDYPQSLVLASSLSSIFFNFGISLGSATASASVDFTGVGKLAYISAMYALGTLAFALLLNLVIKRHMARGTSHE</sequence>
<gene>
    <name evidence="9" type="ORF">FC26_GL000416</name>
</gene>
<protein>
    <submittedName>
        <fullName evidence="9">Arabinose efflux permease</fullName>
    </submittedName>
</protein>
<feature type="transmembrane region" description="Helical" evidence="7">
    <location>
        <begin position="109"/>
        <end position="130"/>
    </location>
</feature>
<dbReference type="InterPro" id="IPR020846">
    <property type="entry name" value="MFS_dom"/>
</dbReference>
<feature type="transmembrane region" description="Helical" evidence="7">
    <location>
        <begin position="303"/>
        <end position="327"/>
    </location>
</feature>
<dbReference type="STRING" id="1423813.FC26_GL000416"/>
<evidence type="ECO:0000256" key="7">
    <source>
        <dbReference type="SAM" id="Phobius"/>
    </source>
</evidence>
<dbReference type="Proteomes" id="UP000051733">
    <property type="component" value="Unassembled WGS sequence"/>
</dbReference>
<dbReference type="PROSITE" id="PS50850">
    <property type="entry name" value="MFS"/>
    <property type="match status" value="1"/>
</dbReference>
<evidence type="ECO:0000313" key="10">
    <source>
        <dbReference type="Proteomes" id="UP000051733"/>
    </source>
</evidence>
<reference evidence="9 10" key="1">
    <citation type="journal article" date="2015" name="Genome Announc.">
        <title>Expanding the biotechnology potential of lactobacilli through comparative genomics of 213 strains and associated genera.</title>
        <authorList>
            <person name="Sun Z."/>
            <person name="Harris H.M."/>
            <person name="McCann A."/>
            <person name="Guo C."/>
            <person name="Argimon S."/>
            <person name="Zhang W."/>
            <person name="Yang X."/>
            <person name="Jeffery I.B."/>
            <person name="Cooney J.C."/>
            <person name="Kagawa T.F."/>
            <person name="Liu W."/>
            <person name="Song Y."/>
            <person name="Salvetti E."/>
            <person name="Wrobel A."/>
            <person name="Rasinkangas P."/>
            <person name="Parkhill J."/>
            <person name="Rea M.C."/>
            <person name="O'Sullivan O."/>
            <person name="Ritari J."/>
            <person name="Douillard F.P."/>
            <person name="Paul Ross R."/>
            <person name="Yang R."/>
            <person name="Briner A.E."/>
            <person name="Felis G.E."/>
            <person name="de Vos W.M."/>
            <person name="Barrangou R."/>
            <person name="Klaenhammer T.R."/>
            <person name="Caufield P.W."/>
            <person name="Cui Y."/>
            <person name="Zhang H."/>
            <person name="O'Toole P.W."/>
        </authorList>
    </citation>
    <scope>NUCLEOTIDE SEQUENCE [LARGE SCALE GENOMIC DNA]</scope>
    <source>
        <strain evidence="9 10">DSM 20634</strain>
    </source>
</reference>
<dbReference type="GO" id="GO:0022857">
    <property type="term" value="F:transmembrane transporter activity"/>
    <property type="evidence" value="ECO:0007669"/>
    <property type="project" value="InterPro"/>
</dbReference>
<dbReference type="AlphaFoldDB" id="A0A0R2A2Y5"/>
<evidence type="ECO:0000256" key="2">
    <source>
        <dbReference type="ARBA" id="ARBA00022448"/>
    </source>
</evidence>
<dbReference type="InterPro" id="IPR011701">
    <property type="entry name" value="MFS"/>
</dbReference>
<dbReference type="PANTHER" id="PTHR43124:SF3">
    <property type="entry name" value="CHLORAMPHENICOL EFFLUX PUMP RV0191"/>
    <property type="match status" value="1"/>
</dbReference>
<evidence type="ECO:0000256" key="3">
    <source>
        <dbReference type="ARBA" id="ARBA00022475"/>
    </source>
</evidence>
<dbReference type="GO" id="GO:0005886">
    <property type="term" value="C:plasma membrane"/>
    <property type="evidence" value="ECO:0007669"/>
    <property type="project" value="UniProtKB-SubCell"/>
</dbReference>
<evidence type="ECO:0000256" key="4">
    <source>
        <dbReference type="ARBA" id="ARBA00022692"/>
    </source>
</evidence>
<dbReference type="InterPro" id="IPR050189">
    <property type="entry name" value="MFS_Efflux_Transporters"/>
</dbReference>
<feature type="transmembrane region" description="Helical" evidence="7">
    <location>
        <begin position="170"/>
        <end position="192"/>
    </location>
</feature>
<dbReference type="CDD" id="cd17324">
    <property type="entry name" value="MFS_NepI_like"/>
    <property type="match status" value="1"/>
</dbReference>
<comment type="subcellular location">
    <subcellularLocation>
        <location evidence="1">Cell membrane</location>
        <topology evidence="1">Multi-pass membrane protein</topology>
    </subcellularLocation>
</comment>
<feature type="transmembrane region" description="Helical" evidence="7">
    <location>
        <begin position="245"/>
        <end position="265"/>
    </location>
</feature>
<evidence type="ECO:0000256" key="6">
    <source>
        <dbReference type="ARBA" id="ARBA00023136"/>
    </source>
</evidence>
<evidence type="ECO:0000256" key="1">
    <source>
        <dbReference type="ARBA" id="ARBA00004651"/>
    </source>
</evidence>
<comment type="caution">
    <text evidence="9">The sequence shown here is derived from an EMBL/GenBank/DDBJ whole genome shotgun (WGS) entry which is preliminary data.</text>
</comment>
<dbReference type="PANTHER" id="PTHR43124">
    <property type="entry name" value="PURINE EFFLUX PUMP PBUE"/>
    <property type="match status" value="1"/>
</dbReference>
<dbReference type="Pfam" id="PF07690">
    <property type="entry name" value="MFS_1"/>
    <property type="match status" value="1"/>
</dbReference>
<dbReference type="InterPro" id="IPR036259">
    <property type="entry name" value="MFS_trans_sf"/>
</dbReference>
<feature type="transmembrane region" description="Helical" evidence="7">
    <location>
        <begin position="47"/>
        <end position="72"/>
    </location>
</feature>
<keyword evidence="2" id="KW-0813">Transport</keyword>
<feature type="domain" description="Major facilitator superfamily (MFS) profile" evidence="8">
    <location>
        <begin position="18"/>
        <end position="395"/>
    </location>
</feature>
<organism evidence="9 10">
    <name type="scientific">Paucilactobacillus vaccinostercus DSM 20634</name>
    <dbReference type="NCBI Taxonomy" id="1423813"/>
    <lineage>
        <taxon>Bacteria</taxon>
        <taxon>Bacillati</taxon>
        <taxon>Bacillota</taxon>
        <taxon>Bacilli</taxon>
        <taxon>Lactobacillales</taxon>
        <taxon>Lactobacillaceae</taxon>
        <taxon>Paucilactobacillus</taxon>
    </lineage>
</organism>
<evidence type="ECO:0000313" key="9">
    <source>
        <dbReference type="EMBL" id="KRM60927.1"/>
    </source>
</evidence>
<accession>A0A0R2A2Y5</accession>
<keyword evidence="5 7" id="KW-1133">Transmembrane helix</keyword>
<feature type="transmembrane region" description="Helical" evidence="7">
    <location>
        <begin position="21"/>
        <end position="41"/>
    </location>
</feature>
<feature type="transmembrane region" description="Helical" evidence="7">
    <location>
        <begin position="373"/>
        <end position="395"/>
    </location>
</feature>
<dbReference type="SUPFAM" id="SSF103473">
    <property type="entry name" value="MFS general substrate transporter"/>
    <property type="match status" value="1"/>
</dbReference>
<name>A0A0R2A2Y5_9LACO</name>
<evidence type="ECO:0000256" key="5">
    <source>
        <dbReference type="ARBA" id="ARBA00022989"/>
    </source>
</evidence>
<proteinExistence type="predicted"/>
<dbReference type="PATRIC" id="fig|1423813.3.peg.425"/>
<feature type="transmembrane region" description="Helical" evidence="7">
    <location>
        <begin position="339"/>
        <end position="361"/>
    </location>
</feature>
<feature type="transmembrane region" description="Helical" evidence="7">
    <location>
        <begin position="213"/>
        <end position="233"/>
    </location>
</feature>
<feature type="transmembrane region" description="Helical" evidence="7">
    <location>
        <begin position="142"/>
        <end position="164"/>
    </location>
</feature>
<keyword evidence="6 7" id="KW-0472">Membrane</keyword>
<dbReference type="Gene3D" id="1.20.1250.20">
    <property type="entry name" value="MFS general substrate transporter like domains"/>
    <property type="match status" value="1"/>
</dbReference>
<evidence type="ECO:0000259" key="8">
    <source>
        <dbReference type="PROSITE" id="PS50850"/>
    </source>
</evidence>
<feature type="transmembrane region" description="Helical" evidence="7">
    <location>
        <begin position="84"/>
        <end position="103"/>
    </location>
</feature>
<dbReference type="EMBL" id="AYYY01000061">
    <property type="protein sequence ID" value="KRM60927.1"/>
    <property type="molecule type" value="Genomic_DNA"/>
</dbReference>